<protein>
    <submittedName>
        <fullName evidence="4">HAD-superfamily hydrolase</fullName>
    </submittedName>
</protein>
<accession>M0C5A8</accession>
<evidence type="ECO:0000256" key="2">
    <source>
        <dbReference type="ARBA" id="ARBA00022801"/>
    </source>
</evidence>
<dbReference type="InterPro" id="IPR023214">
    <property type="entry name" value="HAD_sf"/>
</dbReference>
<proteinExistence type="predicted"/>
<dbReference type="Gene3D" id="3.40.50.1000">
    <property type="entry name" value="HAD superfamily/HAD-like"/>
    <property type="match status" value="1"/>
</dbReference>
<dbReference type="PANTHER" id="PTHR46470">
    <property type="entry name" value="N-ACYLNEURAMINATE-9-PHOSPHATASE"/>
    <property type="match status" value="1"/>
</dbReference>
<sequence>MTTEAALFDLDDTCYPYPPCNEAGKEAAWRTARDLEYDFDREEFDAFYREGRRAVKREIPETAASHERVLYFKRAVERHAGTHRSGDALAMGEAYWDAFIDEIEPFPGVAETFETLADRDVDVAIVTNLTTRIQLEKLDAMGLDEHVDLLVTSEELGREKPASLMFTHPLARLDRRPSETVMVGNSIRTDIHGANAVGIETVLFNGDVDEASLEGDRNPDHKIDAFDELLEVIR</sequence>
<keyword evidence="2 4" id="KW-0378">Hydrolase</keyword>
<gene>
    <name evidence="4" type="ORF">C477_10018</name>
</gene>
<keyword evidence="3" id="KW-0460">Magnesium</keyword>
<dbReference type="PANTHER" id="PTHR46470:SF2">
    <property type="entry name" value="GLYCERALDEHYDE 3-PHOSPHATE PHOSPHATASE"/>
    <property type="match status" value="1"/>
</dbReference>
<dbReference type="Proteomes" id="UP000011657">
    <property type="component" value="Unassembled WGS sequence"/>
</dbReference>
<evidence type="ECO:0000313" key="4">
    <source>
        <dbReference type="EMBL" id="ELZ18395.1"/>
    </source>
</evidence>
<dbReference type="STRING" id="1227488.C477_10018"/>
<dbReference type="SFLD" id="SFLDS00003">
    <property type="entry name" value="Haloacid_Dehalogenase"/>
    <property type="match status" value="1"/>
</dbReference>
<dbReference type="InterPro" id="IPR036412">
    <property type="entry name" value="HAD-like_sf"/>
</dbReference>
<evidence type="ECO:0000256" key="1">
    <source>
        <dbReference type="ARBA" id="ARBA00022723"/>
    </source>
</evidence>
<dbReference type="EMBL" id="AOIS01000036">
    <property type="protein sequence ID" value="ELZ18395.1"/>
    <property type="molecule type" value="Genomic_DNA"/>
</dbReference>
<evidence type="ECO:0000313" key="5">
    <source>
        <dbReference type="Proteomes" id="UP000011657"/>
    </source>
</evidence>
<dbReference type="AlphaFoldDB" id="M0C5A8"/>
<keyword evidence="5" id="KW-1185">Reference proteome</keyword>
<dbReference type="SUPFAM" id="SSF56784">
    <property type="entry name" value="HAD-like"/>
    <property type="match status" value="1"/>
</dbReference>
<dbReference type="GO" id="GO:0046872">
    <property type="term" value="F:metal ion binding"/>
    <property type="evidence" value="ECO:0007669"/>
    <property type="project" value="UniProtKB-KW"/>
</dbReference>
<dbReference type="InterPro" id="IPR051400">
    <property type="entry name" value="HAD-like_hydrolase"/>
</dbReference>
<dbReference type="GO" id="GO:0016791">
    <property type="term" value="F:phosphatase activity"/>
    <property type="evidence" value="ECO:0007669"/>
    <property type="project" value="TreeGrafter"/>
</dbReference>
<dbReference type="OrthoDB" id="27736at2157"/>
<dbReference type="SFLD" id="SFLDG01129">
    <property type="entry name" value="C1.5:_HAD__Beta-PGM__Phosphata"/>
    <property type="match status" value="1"/>
</dbReference>
<dbReference type="Gene3D" id="1.10.150.520">
    <property type="match status" value="1"/>
</dbReference>
<dbReference type="eggNOG" id="arCOG02291">
    <property type="taxonomic scope" value="Archaea"/>
</dbReference>
<name>M0C5A8_9EURY</name>
<reference evidence="4 5" key="1">
    <citation type="journal article" date="2014" name="PLoS Genet.">
        <title>Phylogenetically driven sequencing of extremely halophilic archaea reveals strategies for static and dynamic osmo-response.</title>
        <authorList>
            <person name="Becker E.A."/>
            <person name="Seitzer P.M."/>
            <person name="Tritt A."/>
            <person name="Larsen D."/>
            <person name="Krusor M."/>
            <person name="Yao A.I."/>
            <person name="Wu D."/>
            <person name="Madern D."/>
            <person name="Eisen J.A."/>
            <person name="Darling A.E."/>
            <person name="Facciotti M.T."/>
        </authorList>
    </citation>
    <scope>NUCLEOTIDE SEQUENCE [LARGE SCALE GENOMIC DNA]</scope>
    <source>
        <strain evidence="4 5">JCM 13891</strain>
    </source>
</reference>
<organism evidence="4 5">
    <name type="scientific">Haloterrigena salina JCM 13891</name>
    <dbReference type="NCBI Taxonomy" id="1227488"/>
    <lineage>
        <taxon>Archaea</taxon>
        <taxon>Methanobacteriati</taxon>
        <taxon>Methanobacteriota</taxon>
        <taxon>Stenosarchaea group</taxon>
        <taxon>Halobacteria</taxon>
        <taxon>Halobacteriales</taxon>
        <taxon>Natrialbaceae</taxon>
        <taxon>Haloterrigena</taxon>
    </lineage>
</organism>
<dbReference type="Pfam" id="PF00702">
    <property type="entry name" value="Hydrolase"/>
    <property type="match status" value="1"/>
</dbReference>
<keyword evidence="1" id="KW-0479">Metal-binding</keyword>
<evidence type="ECO:0000256" key="3">
    <source>
        <dbReference type="ARBA" id="ARBA00022842"/>
    </source>
</evidence>
<dbReference type="RefSeq" id="WP_008894306.1">
    <property type="nucleotide sequence ID" value="NZ_AOIS01000036.1"/>
</dbReference>
<comment type="caution">
    <text evidence="4">The sequence shown here is derived from an EMBL/GenBank/DDBJ whole genome shotgun (WGS) entry which is preliminary data.</text>
</comment>
<dbReference type="PATRIC" id="fig|1227488.3.peg.1976"/>